<evidence type="ECO:0000313" key="3">
    <source>
        <dbReference type="EMBL" id="API58087.1"/>
    </source>
</evidence>
<dbReference type="InterPro" id="IPR027417">
    <property type="entry name" value="P-loop_NTPase"/>
</dbReference>
<organism evidence="3 4">
    <name type="scientific">Tardibacter chloracetimidivorans</name>
    <dbReference type="NCBI Taxonomy" id="1921510"/>
    <lineage>
        <taxon>Bacteria</taxon>
        <taxon>Pseudomonadati</taxon>
        <taxon>Pseudomonadota</taxon>
        <taxon>Alphaproteobacteria</taxon>
        <taxon>Sphingomonadales</taxon>
        <taxon>Sphingomonadaceae</taxon>
        <taxon>Tardibacter</taxon>
    </lineage>
</organism>
<sequence>MMMLTRPQHEFVTAPEQFPALVAGFGAGKSHAAIWRTLRLKFGHPGQSVAYYLPTYDLVARMAMPRFEEVLTEIAVPFKINKNDSLIDIEDNGSIILRTMDNPARIVAYEVADSILDELDTLATDKAREVWNKAIARNRQKKPDGSLNTVGVATTPEGFRFVYERWKKNPAASYRLIKATTMSNAANLPDGYIQSLRDSYPTNLLAAYLEGEFVNLTAGSVYPEFDRELNASRETIQVSEPLHIGQDFNVGNMASAVFVLRDGDPHAVDELTGILDTPALIATIKSRYAGHVIYVYPDASGNSRRSNNASESDIALLRAARFNVMVASSNPAVKDRVLAVNQMIHSAGKRRLKVNVDKCPSLVESLEKQAYDKNGEPDKSSGLDHMNDAAGYFLFYRYPVIGRDMRRISIGGI</sequence>
<dbReference type="Gene3D" id="3.30.420.280">
    <property type="match status" value="1"/>
</dbReference>
<dbReference type="KEGG" id="sphj:BSL82_01235"/>
<evidence type="ECO:0000313" key="4">
    <source>
        <dbReference type="Proteomes" id="UP000182063"/>
    </source>
</evidence>
<proteinExistence type="predicted"/>
<dbReference type="Pfam" id="PF03237">
    <property type="entry name" value="Terminase_6N"/>
    <property type="match status" value="1"/>
</dbReference>
<reference evidence="4" key="1">
    <citation type="submission" date="2016-11" db="EMBL/GenBank/DDBJ databases">
        <title>Complete Genome Sequence of alachlor-degrading Sphingomonas sp. strain JJ-A5.</title>
        <authorList>
            <person name="Lee H."/>
            <person name="Ka J.-O."/>
        </authorList>
    </citation>
    <scope>NUCLEOTIDE SEQUENCE [LARGE SCALE GENOMIC DNA]</scope>
    <source>
        <strain evidence="4">JJ-A5</strain>
    </source>
</reference>
<dbReference type="AlphaFoldDB" id="A0A1L3ZR31"/>
<name>A0A1L3ZR31_9SPHN</name>
<dbReference type="Proteomes" id="UP000182063">
    <property type="component" value="Chromosome"/>
</dbReference>
<dbReference type="Gene3D" id="3.40.50.300">
    <property type="entry name" value="P-loop containing nucleotide triphosphate hydrolases"/>
    <property type="match status" value="1"/>
</dbReference>
<dbReference type="STRING" id="1921510.BSL82_01235"/>
<dbReference type="RefSeq" id="WP_072595663.1">
    <property type="nucleotide sequence ID" value="NZ_CP018221.1"/>
</dbReference>
<feature type="domain" description="Terminase large subunit gp17-like C-terminal" evidence="2">
    <location>
        <begin position="244"/>
        <end position="395"/>
    </location>
</feature>
<dbReference type="EMBL" id="CP018221">
    <property type="protein sequence ID" value="API58087.1"/>
    <property type="molecule type" value="Genomic_DNA"/>
</dbReference>
<evidence type="ECO:0000259" key="2">
    <source>
        <dbReference type="Pfam" id="PF17289"/>
    </source>
</evidence>
<dbReference type="OrthoDB" id="479677at2"/>
<dbReference type="Pfam" id="PF17289">
    <property type="entry name" value="Terminase_6C"/>
    <property type="match status" value="1"/>
</dbReference>
<keyword evidence="1" id="KW-1188">Viral release from host cell</keyword>
<gene>
    <name evidence="3" type="ORF">BSL82_01235</name>
</gene>
<evidence type="ECO:0000256" key="1">
    <source>
        <dbReference type="ARBA" id="ARBA00022612"/>
    </source>
</evidence>
<dbReference type="InterPro" id="IPR035421">
    <property type="entry name" value="Terminase_6C"/>
</dbReference>
<accession>A0A1L3ZR31</accession>
<protein>
    <recommendedName>
        <fullName evidence="2">Terminase large subunit gp17-like C-terminal domain-containing protein</fullName>
    </recommendedName>
</protein>
<keyword evidence="4" id="KW-1185">Reference proteome</keyword>